<name>A0A1H5P8Y3_9ACTN</name>
<feature type="signal peptide" evidence="1">
    <location>
        <begin position="1"/>
        <end position="21"/>
    </location>
</feature>
<evidence type="ECO:0000313" key="2">
    <source>
        <dbReference type="EMBL" id="SEF09458.1"/>
    </source>
</evidence>
<dbReference type="AlphaFoldDB" id="A0A1H5P8Y3"/>
<sequence length="383" mass="39205">MKYRVLAVTGVLALVVAAVFAILGATNDDDSVAGGSGPEASIVQAAASPAPEQVAGAIAAEAPAAADDLPLVLTAPAEARPGASVAFSVSWITPSGEAISGEVDLQRIEGNSWTTVTTVPVENGAGEVEVQVQSSSIYRLAYGGGPEVEAVESHEVVITAGAPLVSRITATAEKSDDGVGVTAAWTTEGGVPILGEIGLEQQSDGAEWAPVSAVATTAEGTAVAEATAEHTARFRFSYPGGSRFGAVVSEEALAIGDDVRTIPVETCDDDVDIDNLGNGVGCHYTPVESGTFVVAHDYLGNSWWNSIPEGTVVQMEGEFTGLYEVVDRVIAQGRGSALGSASNWTCGDDCDIILQTCQGSNTGFTWLRKLPEGETPPAGQPQT</sequence>
<dbReference type="Proteomes" id="UP000181980">
    <property type="component" value="Unassembled WGS sequence"/>
</dbReference>
<gene>
    <name evidence="2" type="ORF">SAMN04488561_3802</name>
</gene>
<dbReference type="RefSeq" id="WP_069114897.1">
    <property type="nucleotide sequence ID" value="NZ_FNUC01000004.1"/>
</dbReference>
<reference evidence="3" key="1">
    <citation type="submission" date="2016-10" db="EMBL/GenBank/DDBJ databases">
        <authorList>
            <person name="Varghese N."/>
            <person name="Submissions S."/>
        </authorList>
    </citation>
    <scope>NUCLEOTIDE SEQUENCE [LARGE SCALE GENOMIC DNA]</scope>
    <source>
        <strain evidence="3">DSM 45237</strain>
    </source>
</reference>
<organism evidence="2 3">
    <name type="scientific">Jiangella alba</name>
    <dbReference type="NCBI Taxonomy" id="561176"/>
    <lineage>
        <taxon>Bacteria</taxon>
        <taxon>Bacillati</taxon>
        <taxon>Actinomycetota</taxon>
        <taxon>Actinomycetes</taxon>
        <taxon>Jiangellales</taxon>
        <taxon>Jiangellaceae</taxon>
        <taxon>Jiangella</taxon>
    </lineage>
</organism>
<feature type="chain" id="PRO_5010325467" evidence="1">
    <location>
        <begin position="22"/>
        <end position="383"/>
    </location>
</feature>
<keyword evidence="3" id="KW-1185">Reference proteome</keyword>
<dbReference type="EMBL" id="FNUC01000004">
    <property type="protein sequence ID" value="SEF09458.1"/>
    <property type="molecule type" value="Genomic_DNA"/>
</dbReference>
<accession>A0A1H5P8Y3</accession>
<protein>
    <submittedName>
        <fullName evidence="2">Uncharacterized protein</fullName>
    </submittedName>
</protein>
<evidence type="ECO:0000313" key="3">
    <source>
        <dbReference type="Proteomes" id="UP000181980"/>
    </source>
</evidence>
<evidence type="ECO:0000256" key="1">
    <source>
        <dbReference type="SAM" id="SignalP"/>
    </source>
</evidence>
<proteinExistence type="predicted"/>
<keyword evidence="1" id="KW-0732">Signal</keyword>
<dbReference type="OrthoDB" id="5172985at2"/>